<feature type="transmembrane region" description="Helical" evidence="7">
    <location>
        <begin position="118"/>
        <end position="138"/>
    </location>
</feature>
<evidence type="ECO:0000313" key="9">
    <source>
        <dbReference type="EMBL" id="GAA3884084.1"/>
    </source>
</evidence>
<keyword evidence="2" id="KW-0813">Transport</keyword>
<dbReference type="InterPro" id="IPR020846">
    <property type="entry name" value="MFS_dom"/>
</dbReference>
<evidence type="ECO:0000256" key="4">
    <source>
        <dbReference type="ARBA" id="ARBA00022692"/>
    </source>
</evidence>
<feature type="transmembrane region" description="Helical" evidence="7">
    <location>
        <begin position="383"/>
        <end position="402"/>
    </location>
</feature>
<evidence type="ECO:0000256" key="6">
    <source>
        <dbReference type="ARBA" id="ARBA00023136"/>
    </source>
</evidence>
<sequence>MSNVAQLERSDTEISESASRRTLLASTVGTVLEWYDFNLYGLASALVFGPLMFGSSGVGGTLAAFASLGVGFLARPIGGFILGNLGDKIGRKPILMFTFITMGLSSALIGLLPTNAQIGVWAPILLCVLRIVQGFAVGGEFAGATLMTMENAPIKRRGFFGAVPSMGTGAGFVLATVVFASVSALPNDAFLAWGWRIPFLLSVVLVIFGVIIRSRLEETKVFSAIEKADTEKAPLVTAITKHPGAVLRTIGLVMGGAVWGYLIQTFSLSYGTTNLGMDRTVLLWSVGIAAAFEMVTIPFWGWLSDKVGRKKVIVTGVVLTMLYVFPFFWLLNTREPWLVFLAIVIGLPILKDMIFGPQAAYAAEMFTSNVRYSGMSAGREMGAAIFGGSAPYIATMLVAVGVGAIWPLAIYIMITLAITGFTVLTGPNNADKDLRDIGA</sequence>
<feature type="transmembrane region" description="Helical" evidence="7">
    <location>
        <begin position="245"/>
        <end position="262"/>
    </location>
</feature>
<proteinExistence type="predicted"/>
<gene>
    <name evidence="9" type="ORF">GCM10022381_27850</name>
</gene>
<keyword evidence="4 7" id="KW-0812">Transmembrane</keyword>
<comment type="caution">
    <text evidence="9">The sequence shown here is derived from an EMBL/GenBank/DDBJ whole genome shotgun (WGS) entry which is preliminary data.</text>
</comment>
<organism evidence="9 10">
    <name type="scientific">Leifsonia kafniensis</name>
    <dbReference type="NCBI Taxonomy" id="475957"/>
    <lineage>
        <taxon>Bacteria</taxon>
        <taxon>Bacillati</taxon>
        <taxon>Actinomycetota</taxon>
        <taxon>Actinomycetes</taxon>
        <taxon>Micrococcales</taxon>
        <taxon>Microbacteriaceae</taxon>
        <taxon>Leifsonia</taxon>
    </lineage>
</organism>
<evidence type="ECO:0000256" key="2">
    <source>
        <dbReference type="ARBA" id="ARBA00022448"/>
    </source>
</evidence>
<keyword evidence="10" id="KW-1185">Reference proteome</keyword>
<dbReference type="Proteomes" id="UP001501803">
    <property type="component" value="Unassembled WGS sequence"/>
</dbReference>
<reference evidence="10" key="1">
    <citation type="journal article" date="2019" name="Int. J. Syst. Evol. Microbiol.">
        <title>The Global Catalogue of Microorganisms (GCM) 10K type strain sequencing project: providing services to taxonomists for standard genome sequencing and annotation.</title>
        <authorList>
            <consortium name="The Broad Institute Genomics Platform"/>
            <consortium name="The Broad Institute Genome Sequencing Center for Infectious Disease"/>
            <person name="Wu L."/>
            <person name="Ma J."/>
        </authorList>
    </citation>
    <scope>NUCLEOTIDE SEQUENCE [LARGE SCALE GENOMIC DNA]</scope>
    <source>
        <strain evidence="10">JCM 17021</strain>
    </source>
</reference>
<dbReference type="PANTHER" id="PTHR43045:SF1">
    <property type="entry name" value="SHIKIMATE TRANSPORTER"/>
    <property type="match status" value="1"/>
</dbReference>
<feature type="domain" description="Major facilitator superfamily (MFS) profile" evidence="8">
    <location>
        <begin position="22"/>
        <end position="430"/>
    </location>
</feature>
<evidence type="ECO:0000259" key="8">
    <source>
        <dbReference type="PROSITE" id="PS50850"/>
    </source>
</evidence>
<comment type="subcellular location">
    <subcellularLocation>
        <location evidence="1">Cell membrane</location>
        <topology evidence="1">Multi-pass membrane protein</topology>
    </subcellularLocation>
</comment>
<accession>A0ABP7KPY8</accession>
<keyword evidence="6 7" id="KW-0472">Membrane</keyword>
<dbReference type="Pfam" id="PF07690">
    <property type="entry name" value="MFS_1"/>
    <property type="match status" value="1"/>
</dbReference>
<dbReference type="EMBL" id="BAABCN010000008">
    <property type="protein sequence ID" value="GAA3884084.1"/>
    <property type="molecule type" value="Genomic_DNA"/>
</dbReference>
<feature type="transmembrane region" description="Helical" evidence="7">
    <location>
        <begin position="312"/>
        <end position="331"/>
    </location>
</feature>
<dbReference type="InterPro" id="IPR036259">
    <property type="entry name" value="MFS_trans_sf"/>
</dbReference>
<feature type="transmembrane region" description="Helical" evidence="7">
    <location>
        <begin position="40"/>
        <end position="73"/>
    </location>
</feature>
<dbReference type="PANTHER" id="PTHR43045">
    <property type="entry name" value="SHIKIMATE TRANSPORTER"/>
    <property type="match status" value="1"/>
</dbReference>
<dbReference type="PROSITE" id="PS50850">
    <property type="entry name" value="MFS"/>
    <property type="match status" value="1"/>
</dbReference>
<evidence type="ECO:0000256" key="7">
    <source>
        <dbReference type="SAM" id="Phobius"/>
    </source>
</evidence>
<keyword evidence="5 7" id="KW-1133">Transmembrane helix</keyword>
<evidence type="ECO:0000256" key="5">
    <source>
        <dbReference type="ARBA" id="ARBA00022989"/>
    </source>
</evidence>
<dbReference type="CDD" id="cd17369">
    <property type="entry name" value="MFS_ShiA_like"/>
    <property type="match status" value="1"/>
</dbReference>
<feature type="transmembrane region" description="Helical" evidence="7">
    <location>
        <begin position="94"/>
        <end position="112"/>
    </location>
</feature>
<feature type="transmembrane region" description="Helical" evidence="7">
    <location>
        <begin position="337"/>
        <end position="362"/>
    </location>
</feature>
<dbReference type="SUPFAM" id="SSF103473">
    <property type="entry name" value="MFS general substrate transporter"/>
    <property type="match status" value="1"/>
</dbReference>
<evidence type="ECO:0000313" key="10">
    <source>
        <dbReference type="Proteomes" id="UP001501803"/>
    </source>
</evidence>
<dbReference type="InterPro" id="IPR011701">
    <property type="entry name" value="MFS"/>
</dbReference>
<dbReference type="Gene3D" id="1.20.1250.20">
    <property type="entry name" value="MFS general substrate transporter like domains"/>
    <property type="match status" value="2"/>
</dbReference>
<dbReference type="RefSeq" id="WP_345067774.1">
    <property type="nucleotide sequence ID" value="NZ_BAABCN010000008.1"/>
</dbReference>
<protein>
    <submittedName>
        <fullName evidence="9">MFS transporter</fullName>
    </submittedName>
</protein>
<name>A0ABP7KPY8_9MICO</name>
<feature type="transmembrane region" description="Helical" evidence="7">
    <location>
        <begin position="193"/>
        <end position="212"/>
    </location>
</feature>
<keyword evidence="3" id="KW-1003">Cell membrane</keyword>
<evidence type="ECO:0000256" key="1">
    <source>
        <dbReference type="ARBA" id="ARBA00004651"/>
    </source>
</evidence>
<feature type="transmembrane region" description="Helical" evidence="7">
    <location>
        <begin position="282"/>
        <end position="300"/>
    </location>
</feature>
<feature type="transmembrane region" description="Helical" evidence="7">
    <location>
        <begin position="159"/>
        <end position="181"/>
    </location>
</feature>
<evidence type="ECO:0000256" key="3">
    <source>
        <dbReference type="ARBA" id="ARBA00022475"/>
    </source>
</evidence>
<feature type="transmembrane region" description="Helical" evidence="7">
    <location>
        <begin position="408"/>
        <end position="426"/>
    </location>
</feature>